<dbReference type="InterPro" id="IPR033214">
    <property type="entry name" value="AKIP1"/>
</dbReference>
<dbReference type="PANTHER" id="PTHR14330:SF2">
    <property type="entry name" value="A-KINASE-INTERACTING PROTEIN 1"/>
    <property type="match status" value="1"/>
</dbReference>
<dbReference type="Proteomes" id="UP000694728">
    <property type="component" value="Unplaced"/>
</dbReference>
<proteinExistence type="predicted"/>
<dbReference type="Ensembl" id="ENSSSCT00030009856.1">
    <property type="protein sequence ID" value="ENSSSCP00030004206.1"/>
    <property type="gene ID" value="ENSSSCG00030007333.1"/>
</dbReference>
<dbReference type="Proteomes" id="UP000694720">
    <property type="component" value="Unplaced"/>
</dbReference>
<dbReference type="Proteomes" id="UP000314985">
    <property type="component" value="Chromosome 9"/>
</dbReference>
<dbReference type="Ensembl" id="ENSSSCT00070005333.1">
    <property type="protein sequence ID" value="ENSSSCP00070004330.1"/>
    <property type="gene ID" value="ENSSSCG00070002845.1"/>
</dbReference>
<dbReference type="Proteomes" id="UP000694570">
    <property type="component" value="Unplaced"/>
</dbReference>
<protein>
    <submittedName>
        <fullName evidence="1">A-kinase interacting protein 1</fullName>
    </submittedName>
</protein>
<accession>A0A4X1SQE3</accession>
<reference evidence="1" key="2">
    <citation type="submission" date="2025-05" db="UniProtKB">
        <authorList>
            <consortium name="Ensembl"/>
        </authorList>
    </citation>
    <scope>IDENTIFICATION</scope>
</reference>
<name>A0A4X1SQE3_PIG</name>
<dbReference type="Ensembl" id="ENSSSCT00015034797.1">
    <property type="protein sequence ID" value="ENSSSCP00015013798.1"/>
    <property type="gene ID" value="ENSSSCG00015026208.1"/>
</dbReference>
<dbReference type="AlphaFoldDB" id="A0A4X1SQE3"/>
<dbReference type="Ensembl" id="ENSSSCT00070005328.1">
    <property type="protein sequence ID" value="ENSSSCP00070004325.1"/>
    <property type="gene ID" value="ENSSSCG00070002845.1"/>
</dbReference>
<dbReference type="Proteomes" id="UP000694726">
    <property type="component" value="Unplaced"/>
</dbReference>
<sequence length="272" mass="29029">MESCLVAAALNGVDRRSLQRSARLAREVLERARRRAVDWRSVELPKGSVGVISRELPCRERGLAAGPQRLLPGEREERLPTLSASFRTMAEFMDYTSSQCGKYCSSLPEEGGSAHAYRYHRGKSELRLGPDPGSGQRNPASLGVRGSCQASECVLGVSRPVSTQQPGPGLHRSAVPGTRQSGRCRAPCTGSVVFLSRGGFALGETAHFSSVENYVFFPSFLHLKFQGYALCLERIVVAGKNARYAQLGSSGSAGLALGPAGIPPSVQAARGP</sequence>
<organism evidence="1 2">
    <name type="scientific">Sus scrofa</name>
    <name type="common">Pig</name>
    <dbReference type="NCBI Taxonomy" id="9823"/>
    <lineage>
        <taxon>Eukaryota</taxon>
        <taxon>Metazoa</taxon>
        <taxon>Chordata</taxon>
        <taxon>Craniata</taxon>
        <taxon>Vertebrata</taxon>
        <taxon>Euteleostomi</taxon>
        <taxon>Mammalia</taxon>
        <taxon>Eutheria</taxon>
        <taxon>Laurasiatheria</taxon>
        <taxon>Artiodactyla</taxon>
        <taxon>Suina</taxon>
        <taxon>Suidae</taxon>
        <taxon>Sus</taxon>
    </lineage>
</organism>
<dbReference type="Ensembl" id="ENSSSCT00055016189.1">
    <property type="protein sequence ID" value="ENSSSCP00055012737.1"/>
    <property type="gene ID" value="ENSSSCG00055008194.1"/>
</dbReference>
<evidence type="ECO:0000313" key="1">
    <source>
        <dbReference type="Ensembl" id="ENSSSCP00070004325.1"/>
    </source>
</evidence>
<gene>
    <name evidence="1" type="primary">AKIP1</name>
</gene>
<evidence type="ECO:0000313" key="2">
    <source>
        <dbReference type="Proteomes" id="UP000314985"/>
    </source>
</evidence>
<dbReference type="Proteomes" id="UP000694724">
    <property type="component" value="Unplaced"/>
</dbReference>
<reference evidence="1 2" key="1">
    <citation type="submission" date="2017-08" db="EMBL/GenBank/DDBJ databases">
        <title>USMARCv1.0.</title>
        <authorList>
            <person name="Hannum G.I."/>
            <person name="Koren S."/>
            <person name="Schroeder S.G."/>
            <person name="Chin S.C."/>
            <person name="Nonneman D.J."/>
            <person name="Becker S.A."/>
            <person name="Rosen B.D."/>
            <person name="Bickhart D.M."/>
            <person name="Putnam N.H."/>
            <person name="Green R.E."/>
            <person name="Tuggle C.K."/>
            <person name="Liu H."/>
            <person name="Rohrer G.A."/>
            <person name="Warr A."/>
            <person name="Hall R."/>
            <person name="Kim K."/>
            <person name="Hume D.A."/>
            <person name="Talbot R."/>
            <person name="Chow W."/>
            <person name="Howe K."/>
            <person name="Schwartz A.S."/>
            <person name="Watson M."/>
            <person name="Archibald A.L."/>
            <person name="Phillippy A.M."/>
            <person name="Smith T.P.L."/>
        </authorList>
    </citation>
    <scope>NUCLEOTIDE SEQUENCE [LARGE SCALE GENOMIC DNA]</scope>
</reference>
<dbReference type="Ensembl" id="ENSSSCT00035104280.1">
    <property type="protein sequence ID" value="ENSSSCP00035044668.1"/>
    <property type="gene ID" value="ENSSSCG00035076582.1"/>
</dbReference>
<dbReference type="PANTHER" id="PTHR14330">
    <property type="entry name" value="A-KINASE-INTERACTING PROTEIN 1"/>
    <property type="match status" value="1"/>
</dbReference>
<dbReference type="GO" id="GO:1901222">
    <property type="term" value="P:regulation of non-canonical NF-kappaB signal transduction"/>
    <property type="evidence" value="ECO:0007669"/>
    <property type="project" value="InterPro"/>
</dbReference>
<dbReference type="Ensembl" id="ENSSSCT00045013329.1">
    <property type="protein sequence ID" value="ENSSSCP00045009192.1"/>
    <property type="gene ID" value="ENSSSCG00045007908.1"/>
</dbReference>